<dbReference type="GO" id="GO:0007399">
    <property type="term" value="P:nervous system development"/>
    <property type="evidence" value="ECO:0007669"/>
    <property type="project" value="UniProtKB-KW"/>
</dbReference>
<keyword evidence="14" id="KW-1185">Reference proteome</keyword>
<dbReference type="KEGG" id="cpoo:109312948"/>
<reference evidence="13" key="1">
    <citation type="submission" date="2025-08" db="UniProtKB">
        <authorList>
            <consortium name="Ensembl"/>
        </authorList>
    </citation>
    <scope>IDENTIFICATION</scope>
</reference>
<evidence type="ECO:0000256" key="6">
    <source>
        <dbReference type="ARBA" id="ARBA00022490"/>
    </source>
</evidence>
<feature type="region of interest" description="Disordered" evidence="12">
    <location>
        <begin position="44"/>
        <end position="79"/>
    </location>
</feature>
<dbReference type="InterPro" id="IPR031418">
    <property type="entry name" value="RITA1"/>
</dbReference>
<comment type="function">
    <text evidence="10">Tubulin-binding protein that acts as a negative regulator of Notch signaling pathway. Shuttles between the cytoplasm and the nucleus and mediates the nuclear export of RBPJ/RBPSUH, thereby preventing the interaction between RBPJ/RBPSUH and NICD product of Notch proteins (Notch intracellular domain), leading to down-regulate Notch-mediated transcription. May play a role in neurogenesis.</text>
</comment>
<accession>A0A7M4EHL1</accession>
<dbReference type="PANTHER" id="PTHR34917:SF1">
    <property type="entry name" value="RBPJ-INTERACTING AND TUBULIN-ASSOCIATED PROTEIN 1"/>
    <property type="match status" value="1"/>
</dbReference>
<dbReference type="Pfam" id="PF17066">
    <property type="entry name" value="RITA"/>
    <property type="match status" value="2"/>
</dbReference>
<comment type="subunit">
    <text evidence="4">Interacts with RBPJ/RBPSUH.</text>
</comment>
<dbReference type="GO" id="GO:0005654">
    <property type="term" value="C:nucleoplasm"/>
    <property type="evidence" value="ECO:0007669"/>
    <property type="project" value="Ensembl"/>
</dbReference>
<dbReference type="GO" id="GO:0005737">
    <property type="term" value="C:cytoplasm"/>
    <property type="evidence" value="ECO:0007669"/>
    <property type="project" value="UniProtKB-SubCell"/>
</dbReference>
<keyword evidence="6" id="KW-0963">Cytoplasm</keyword>
<feature type="region of interest" description="Disordered" evidence="12">
    <location>
        <begin position="1"/>
        <end position="26"/>
    </location>
</feature>
<protein>
    <recommendedName>
        <fullName evidence="5">RBPJ-interacting and tubulin-associated protein 1</fullName>
    </recommendedName>
    <alternativeName>
        <fullName evidence="11">RBPJ-interacting and tubulin-associated protein</fullName>
    </alternativeName>
</protein>
<comment type="similarity">
    <text evidence="3">Belongs to the RITA family.</text>
</comment>
<dbReference type="GO" id="GO:0015631">
    <property type="term" value="F:tubulin binding"/>
    <property type="evidence" value="ECO:0007669"/>
    <property type="project" value="Ensembl"/>
</dbReference>
<feature type="region of interest" description="Disordered" evidence="12">
    <location>
        <begin position="197"/>
        <end position="254"/>
    </location>
</feature>
<evidence type="ECO:0000313" key="14">
    <source>
        <dbReference type="Proteomes" id="UP000594220"/>
    </source>
</evidence>
<gene>
    <name evidence="13" type="primary">RITA1</name>
</gene>
<evidence type="ECO:0000256" key="7">
    <source>
        <dbReference type="ARBA" id="ARBA00022902"/>
    </source>
</evidence>
<dbReference type="GO" id="GO:0045746">
    <property type="term" value="P:negative regulation of Notch signaling pathway"/>
    <property type="evidence" value="ECO:0007669"/>
    <property type="project" value="Ensembl"/>
</dbReference>
<evidence type="ECO:0000256" key="10">
    <source>
        <dbReference type="ARBA" id="ARBA00024957"/>
    </source>
</evidence>
<keyword evidence="9" id="KW-0539">Nucleus</keyword>
<feature type="compositionally biased region" description="Pro residues" evidence="12">
    <location>
        <begin position="51"/>
        <end position="66"/>
    </location>
</feature>
<comment type="subcellular location">
    <subcellularLocation>
        <location evidence="2">Cytoplasm</location>
    </subcellularLocation>
    <subcellularLocation>
        <location evidence="1">Nucleus</location>
    </subcellularLocation>
</comment>
<dbReference type="CTD" id="84934"/>
<keyword evidence="7" id="KW-0524">Neurogenesis</keyword>
<dbReference type="GO" id="GO:0007219">
    <property type="term" value="P:Notch signaling pathway"/>
    <property type="evidence" value="ECO:0007669"/>
    <property type="project" value="UniProtKB-KW"/>
</dbReference>
<evidence type="ECO:0000256" key="5">
    <source>
        <dbReference type="ARBA" id="ARBA00014447"/>
    </source>
</evidence>
<evidence type="ECO:0000313" key="13">
    <source>
        <dbReference type="Ensembl" id="ENSCPRP00005009972.1"/>
    </source>
</evidence>
<evidence type="ECO:0000256" key="11">
    <source>
        <dbReference type="ARBA" id="ARBA00031318"/>
    </source>
</evidence>
<evidence type="ECO:0000256" key="4">
    <source>
        <dbReference type="ARBA" id="ARBA00011667"/>
    </source>
</evidence>
<evidence type="ECO:0000256" key="3">
    <source>
        <dbReference type="ARBA" id="ARBA00010906"/>
    </source>
</evidence>
<evidence type="ECO:0000256" key="8">
    <source>
        <dbReference type="ARBA" id="ARBA00022976"/>
    </source>
</evidence>
<evidence type="ECO:0000256" key="12">
    <source>
        <dbReference type="SAM" id="MobiDB-lite"/>
    </source>
</evidence>
<feature type="compositionally biased region" description="Polar residues" evidence="12">
    <location>
        <begin position="202"/>
        <end position="223"/>
    </location>
</feature>
<dbReference type="GeneTree" id="ENSGT00390000013005"/>
<dbReference type="Ensembl" id="ENSCPRT00005011753.1">
    <property type="protein sequence ID" value="ENSCPRP00005009972.1"/>
    <property type="gene ID" value="ENSCPRG00005007119.1"/>
</dbReference>
<dbReference type="PANTHER" id="PTHR34917">
    <property type="entry name" value="RBPJ-INTERACTING AND TUBULIN-ASSOCIATED PROTEIN 1"/>
    <property type="match status" value="1"/>
</dbReference>
<dbReference type="GO" id="GO:0005813">
    <property type="term" value="C:centrosome"/>
    <property type="evidence" value="ECO:0007669"/>
    <property type="project" value="Ensembl"/>
</dbReference>
<organism evidence="13 14">
    <name type="scientific">Crocodylus porosus</name>
    <name type="common">Saltwater crocodile</name>
    <name type="synonym">Estuarine crocodile</name>
    <dbReference type="NCBI Taxonomy" id="8502"/>
    <lineage>
        <taxon>Eukaryota</taxon>
        <taxon>Metazoa</taxon>
        <taxon>Chordata</taxon>
        <taxon>Craniata</taxon>
        <taxon>Vertebrata</taxon>
        <taxon>Euteleostomi</taxon>
        <taxon>Archelosauria</taxon>
        <taxon>Archosauria</taxon>
        <taxon>Crocodylia</taxon>
        <taxon>Longirostres</taxon>
        <taxon>Crocodylidae</taxon>
        <taxon>Crocodylus</taxon>
    </lineage>
</organism>
<sequence length="254" mass="27444">MVAPAGSELAVSGARAARGGGRTRARTWARVRARASYVDETLFGRPAGARPAPPAFEPPWAAPPRALPRAGRLKSRSPSYCDESLFGSRADEQGWAAPRMKKEDIAKLHSLLWTPSSVPRTQSSLSSSLTSCSKETPLRAVHPKTAKSQRLGHCEIEGKSSFWKWPESGLDSVSQGTLNRGHSQSLTQVYRPSDQLWLPADSPNTGKHQNQRSLTASVASQGSLPRARSKSVLGTSSARVPRTTALCQSKPPWK</sequence>
<name>A0A7M4EHL1_CROPO</name>
<dbReference type="Proteomes" id="UP000594220">
    <property type="component" value="Unplaced"/>
</dbReference>
<dbReference type="GO" id="GO:0051168">
    <property type="term" value="P:nuclear export"/>
    <property type="evidence" value="ECO:0007669"/>
    <property type="project" value="Ensembl"/>
</dbReference>
<proteinExistence type="inferred from homology"/>
<evidence type="ECO:0000256" key="9">
    <source>
        <dbReference type="ARBA" id="ARBA00023242"/>
    </source>
</evidence>
<dbReference type="AlphaFoldDB" id="A0A7M4EHL1"/>
<keyword evidence="8" id="KW-0914">Notch signaling pathway</keyword>
<reference evidence="13" key="2">
    <citation type="submission" date="2025-09" db="UniProtKB">
        <authorList>
            <consortium name="Ensembl"/>
        </authorList>
    </citation>
    <scope>IDENTIFICATION</scope>
</reference>
<evidence type="ECO:0000256" key="2">
    <source>
        <dbReference type="ARBA" id="ARBA00004496"/>
    </source>
</evidence>
<dbReference type="OrthoDB" id="10061257at2759"/>
<dbReference type="GeneID" id="109312948"/>
<dbReference type="OMA" id="WEGPWMA"/>
<dbReference type="RefSeq" id="XP_019394881.1">
    <property type="nucleotide sequence ID" value="XM_019539336.1"/>
</dbReference>
<evidence type="ECO:0000256" key="1">
    <source>
        <dbReference type="ARBA" id="ARBA00004123"/>
    </source>
</evidence>